<reference evidence="3" key="1">
    <citation type="journal article" date="2019" name="Sci. Rep.">
        <title>Draft genome of Tanacetum cinerariifolium, the natural source of mosquito coil.</title>
        <authorList>
            <person name="Yamashiro T."/>
            <person name="Shiraishi A."/>
            <person name="Satake H."/>
            <person name="Nakayama K."/>
        </authorList>
    </citation>
    <scope>NUCLEOTIDE SEQUENCE</scope>
</reference>
<proteinExistence type="predicted"/>
<sequence>MASKTILLTVASLIMNFEWFLPNNDIDPCDINMEEEMHAPMYKKEPLHLNGDKGNGKRIIKEVIVILDDDTSFDAPVFSNSDLSKDSHDYLSEDSNEDLINFLVVRDPQRQFPKQTQEERPKPLDVPMHTEEEDPVPLDIVYPHSEIASSSRGTNTRGQAHYGLRSLGPIREEIVMVKKP</sequence>
<evidence type="ECO:0000256" key="2">
    <source>
        <dbReference type="SAM" id="SignalP"/>
    </source>
</evidence>
<dbReference type="AlphaFoldDB" id="A0A699HQD9"/>
<feature type="signal peptide" evidence="2">
    <location>
        <begin position="1"/>
        <end position="16"/>
    </location>
</feature>
<feature type="region of interest" description="Disordered" evidence="1">
    <location>
        <begin position="110"/>
        <end position="130"/>
    </location>
</feature>
<dbReference type="EMBL" id="BKCJ010191637">
    <property type="protein sequence ID" value="GEY59127.1"/>
    <property type="molecule type" value="Genomic_DNA"/>
</dbReference>
<organism evidence="3">
    <name type="scientific">Tanacetum cinerariifolium</name>
    <name type="common">Dalmatian daisy</name>
    <name type="synonym">Chrysanthemum cinerariifolium</name>
    <dbReference type="NCBI Taxonomy" id="118510"/>
    <lineage>
        <taxon>Eukaryota</taxon>
        <taxon>Viridiplantae</taxon>
        <taxon>Streptophyta</taxon>
        <taxon>Embryophyta</taxon>
        <taxon>Tracheophyta</taxon>
        <taxon>Spermatophyta</taxon>
        <taxon>Magnoliopsida</taxon>
        <taxon>eudicotyledons</taxon>
        <taxon>Gunneridae</taxon>
        <taxon>Pentapetalae</taxon>
        <taxon>asterids</taxon>
        <taxon>campanulids</taxon>
        <taxon>Asterales</taxon>
        <taxon>Asteraceae</taxon>
        <taxon>Asteroideae</taxon>
        <taxon>Anthemideae</taxon>
        <taxon>Anthemidinae</taxon>
        <taxon>Tanacetum</taxon>
    </lineage>
</organism>
<name>A0A699HQD9_TANCI</name>
<evidence type="ECO:0000256" key="1">
    <source>
        <dbReference type="SAM" id="MobiDB-lite"/>
    </source>
</evidence>
<protein>
    <submittedName>
        <fullName evidence="3">Probable (S)-N-methylcoclaurine 3'-hydroxylase isozyme 2</fullName>
    </submittedName>
</protein>
<keyword evidence="2" id="KW-0732">Signal</keyword>
<comment type="caution">
    <text evidence="3">The sequence shown here is derived from an EMBL/GenBank/DDBJ whole genome shotgun (WGS) entry which is preliminary data.</text>
</comment>
<feature type="chain" id="PRO_5025574521" evidence="2">
    <location>
        <begin position="17"/>
        <end position="180"/>
    </location>
</feature>
<evidence type="ECO:0000313" key="3">
    <source>
        <dbReference type="EMBL" id="GEY59127.1"/>
    </source>
</evidence>
<accession>A0A699HQD9</accession>
<gene>
    <name evidence="3" type="ORF">Tci_431101</name>
</gene>